<dbReference type="Pfam" id="PF03562">
    <property type="entry name" value="MltA"/>
    <property type="match status" value="1"/>
</dbReference>
<dbReference type="PATRIC" id="fig|45076.6.peg.904"/>
<dbReference type="CDD" id="cd14668">
    <property type="entry name" value="mlta_B"/>
    <property type="match status" value="1"/>
</dbReference>
<dbReference type="AlphaFoldDB" id="A0A0W1AJJ1"/>
<dbReference type="Proteomes" id="UP000054662">
    <property type="component" value="Unassembled WGS sequence"/>
</dbReference>
<evidence type="ECO:0000256" key="2">
    <source>
        <dbReference type="ARBA" id="ARBA00023239"/>
    </source>
</evidence>
<dbReference type="InterPro" id="IPR026044">
    <property type="entry name" value="MltA"/>
</dbReference>
<protein>
    <recommendedName>
        <fullName evidence="4">Membrane-bound lytic murein transglycosylase A</fullName>
        <ecNumber evidence="4">4.2.2.n1</ecNumber>
    </recommendedName>
    <alternativeName>
        <fullName evidence="4">Murein hydrolase A</fullName>
    </alternativeName>
</protein>
<name>A0A0W1AJJ1_9GAMM</name>
<dbReference type="Gene3D" id="2.40.240.50">
    <property type="entry name" value="Barwin-like endoglucanases"/>
    <property type="match status" value="1"/>
</dbReference>
<dbReference type="CDD" id="cd14485">
    <property type="entry name" value="mltA_like_LT_A"/>
    <property type="match status" value="1"/>
</dbReference>
<comment type="function">
    <text evidence="4">Murein-degrading enzyme. May play a role in recycling of muropeptides during cell elongation and/or cell division.</text>
</comment>
<dbReference type="InterPro" id="IPR010611">
    <property type="entry name" value="3D_dom"/>
</dbReference>
<accession>A0A0W1AJJ1</accession>
<keyword evidence="2 4" id="KW-0456">Lyase</keyword>
<dbReference type="InterPro" id="IPR036908">
    <property type="entry name" value="RlpA-like_sf"/>
</dbReference>
<dbReference type="SUPFAM" id="SSF50685">
    <property type="entry name" value="Barwin-like endoglucanases"/>
    <property type="match status" value="1"/>
</dbReference>
<keyword evidence="7" id="KW-1185">Reference proteome</keyword>
<dbReference type="GO" id="GO:0009254">
    <property type="term" value="P:peptidoglycan turnover"/>
    <property type="evidence" value="ECO:0007669"/>
    <property type="project" value="UniProtKB-UniRule"/>
</dbReference>
<gene>
    <name evidence="6" type="primary">mltA_1</name>
    <name evidence="6" type="ORF">Lwor_0832</name>
</gene>
<evidence type="ECO:0000259" key="5">
    <source>
        <dbReference type="SMART" id="SM00925"/>
    </source>
</evidence>
<evidence type="ECO:0000256" key="3">
    <source>
        <dbReference type="ARBA" id="ARBA00023316"/>
    </source>
</evidence>
<dbReference type="OrthoDB" id="9783686at2"/>
<evidence type="ECO:0000313" key="7">
    <source>
        <dbReference type="Proteomes" id="UP000054662"/>
    </source>
</evidence>
<evidence type="ECO:0000256" key="4">
    <source>
        <dbReference type="PIRNR" id="PIRNR019422"/>
    </source>
</evidence>
<dbReference type="GO" id="GO:0019867">
    <property type="term" value="C:outer membrane"/>
    <property type="evidence" value="ECO:0007669"/>
    <property type="project" value="InterPro"/>
</dbReference>
<comment type="caution">
    <text evidence="6">The sequence shown here is derived from an EMBL/GenBank/DDBJ whole genome shotgun (WGS) entry which is preliminary data.</text>
</comment>
<evidence type="ECO:0000313" key="6">
    <source>
        <dbReference type="EMBL" id="KTD81331.1"/>
    </source>
</evidence>
<dbReference type="EC" id="4.2.2.n1" evidence="4"/>
<dbReference type="PANTHER" id="PTHR30124">
    <property type="entry name" value="MEMBRANE-BOUND LYTIC MUREIN TRANSGLYCOSYLASE A"/>
    <property type="match status" value="1"/>
</dbReference>
<feature type="domain" description="Lytic transglycosylase MltA" evidence="5">
    <location>
        <begin position="130"/>
        <end position="287"/>
    </location>
</feature>
<dbReference type="PANTHER" id="PTHR30124:SF0">
    <property type="entry name" value="MEMBRANE-BOUND LYTIC MUREIN TRANSGLYCOSYLASE A"/>
    <property type="match status" value="1"/>
</dbReference>
<dbReference type="SMART" id="SM00925">
    <property type="entry name" value="MltA"/>
    <property type="match status" value="1"/>
</dbReference>
<evidence type="ECO:0000256" key="1">
    <source>
        <dbReference type="ARBA" id="ARBA00001420"/>
    </source>
</evidence>
<dbReference type="GO" id="GO:0071555">
    <property type="term" value="P:cell wall organization"/>
    <property type="evidence" value="ECO:0007669"/>
    <property type="project" value="UniProtKB-KW"/>
</dbReference>
<dbReference type="EMBL" id="LNZC01000006">
    <property type="protein sequence ID" value="KTD81331.1"/>
    <property type="molecule type" value="Genomic_DNA"/>
</dbReference>
<dbReference type="Gene3D" id="2.40.40.10">
    <property type="entry name" value="RlpA-like domain"/>
    <property type="match status" value="1"/>
</dbReference>
<reference evidence="6 7" key="1">
    <citation type="submission" date="2015-11" db="EMBL/GenBank/DDBJ databases">
        <title>Genomic analysis of 38 Legionella species identifies large and diverse effector repertoires.</title>
        <authorList>
            <person name="Burstein D."/>
            <person name="Amaro F."/>
            <person name="Zusman T."/>
            <person name="Lifshitz Z."/>
            <person name="Cohen O."/>
            <person name="Gilbert J.A."/>
            <person name="Pupko T."/>
            <person name="Shuman H.A."/>
            <person name="Segal G."/>
        </authorList>
    </citation>
    <scope>NUCLEOTIDE SEQUENCE [LARGE SCALE GENOMIC DNA]</scope>
    <source>
        <strain evidence="6 7">ATCC 49508</strain>
    </source>
</reference>
<dbReference type="Pfam" id="PF06725">
    <property type="entry name" value="3D"/>
    <property type="match status" value="1"/>
</dbReference>
<comment type="catalytic activity">
    <reaction evidence="1 4">
        <text>Exolytic cleavage of the (1-&gt;4)-beta-glycosidic linkage between N-acetylmuramic acid (MurNAc) and N-acetylglucosamine (GlcNAc) residues in peptidoglycan, from either the reducing or the non-reducing ends of the peptidoglycan chains, with concomitant formation of a 1,6-anhydrobond in the MurNAc residue.</text>
        <dbReference type="EC" id="4.2.2.n1"/>
    </reaction>
</comment>
<dbReference type="STRING" id="45076.Lwor_0832"/>
<dbReference type="GO" id="GO:0008933">
    <property type="term" value="F:peptidoglycan lytic transglycosylase activity"/>
    <property type="evidence" value="ECO:0007669"/>
    <property type="project" value="TreeGrafter"/>
</dbReference>
<dbReference type="GO" id="GO:0009253">
    <property type="term" value="P:peptidoglycan catabolic process"/>
    <property type="evidence" value="ECO:0007669"/>
    <property type="project" value="TreeGrafter"/>
</dbReference>
<dbReference type="PIRSF" id="PIRSF019422">
    <property type="entry name" value="MltA"/>
    <property type="match status" value="1"/>
</dbReference>
<keyword evidence="3 4" id="KW-0961">Cell wall biogenesis/degradation</keyword>
<sequence length="397" mass="44450">MKAKIIFFTVALVLVSMGIAVWWNWPSQSVFRQVTFNQLPGWQDGDFTKSLQAFKTSCRTFIKQDPLRSVGTKVIDLQAKDWQPACYAALELDPVDAQSAQSFFQKWFAPVEFYDGKPVKGLFTGYYMPSLKGSYKKSAEFSVPLYERPSNLVTIDLGLFVPHLKNRKLVGRIEGTKVVPFYTREQINKGAIKDTAKVLLWINSPVDRLFLEIQGSGIVTLEDGSQVFVGYDGENGAPYTAIAGVLIKKGIMTKHNASMQAIKRYLEAHPKEMDKIINKNKSFVFFRKLSSDAALGSQGVALTPGYSLAVDRTWIPMGTPLWLSTTRPDSKTPDKNKPMQRLMIAQDTGGAIRGKVRGDVFWGGGEKATLIAGHMKNEGHYWLLLPRHVFSRLEQLA</sequence>
<organism evidence="6 7">
    <name type="scientific">Legionella worsleiensis</name>
    <dbReference type="NCBI Taxonomy" id="45076"/>
    <lineage>
        <taxon>Bacteria</taxon>
        <taxon>Pseudomonadati</taxon>
        <taxon>Pseudomonadota</taxon>
        <taxon>Gammaproteobacteria</taxon>
        <taxon>Legionellales</taxon>
        <taxon>Legionellaceae</taxon>
        <taxon>Legionella</taxon>
    </lineage>
</organism>
<dbReference type="GO" id="GO:0004553">
    <property type="term" value="F:hydrolase activity, hydrolyzing O-glycosyl compounds"/>
    <property type="evidence" value="ECO:0007669"/>
    <property type="project" value="InterPro"/>
</dbReference>
<dbReference type="InterPro" id="IPR005300">
    <property type="entry name" value="MltA_B"/>
</dbReference>
<dbReference type="RefSeq" id="WP_058492659.1">
    <property type="nucleotide sequence ID" value="NZ_CBCRUR010000016.1"/>
</dbReference>
<proteinExistence type="predicted"/>